<accession>A0ABW5MTI6</accession>
<dbReference type="PANTHER" id="PTHR32552:SF81">
    <property type="entry name" value="TONB-DEPENDENT OUTER MEMBRANE RECEPTOR"/>
    <property type="match status" value="1"/>
</dbReference>
<protein>
    <submittedName>
        <fullName evidence="13">TonB-dependent receptor family protein</fullName>
    </submittedName>
</protein>
<dbReference type="RefSeq" id="WP_377766146.1">
    <property type="nucleotide sequence ID" value="NZ_JBHULB010000007.1"/>
</dbReference>
<evidence type="ECO:0000256" key="3">
    <source>
        <dbReference type="ARBA" id="ARBA00022452"/>
    </source>
</evidence>
<dbReference type="InterPro" id="IPR037066">
    <property type="entry name" value="Plug_dom_sf"/>
</dbReference>
<keyword evidence="14" id="KW-1185">Reference proteome</keyword>
<dbReference type="Proteomes" id="UP001597526">
    <property type="component" value="Unassembled WGS sequence"/>
</dbReference>
<dbReference type="Gene3D" id="2.40.170.20">
    <property type="entry name" value="TonB-dependent receptor, beta-barrel domain"/>
    <property type="match status" value="1"/>
</dbReference>
<keyword evidence="5 11" id="KW-0812">Transmembrane</keyword>
<name>A0ABW5MTI6_9FLAO</name>
<dbReference type="SUPFAM" id="SSF56935">
    <property type="entry name" value="Porins"/>
    <property type="match status" value="1"/>
</dbReference>
<evidence type="ECO:0000313" key="13">
    <source>
        <dbReference type="EMBL" id="MFD2586572.1"/>
    </source>
</evidence>
<keyword evidence="8" id="KW-0798">TonB box</keyword>
<feature type="domain" description="TonB-dependent receptor plug" evidence="12">
    <location>
        <begin position="47"/>
        <end position="147"/>
    </location>
</feature>
<keyword evidence="13" id="KW-0675">Receptor</keyword>
<dbReference type="PROSITE" id="PS52016">
    <property type="entry name" value="TONB_DEPENDENT_REC_3"/>
    <property type="match status" value="1"/>
</dbReference>
<dbReference type="InterPro" id="IPR012910">
    <property type="entry name" value="Plug_dom"/>
</dbReference>
<evidence type="ECO:0000313" key="14">
    <source>
        <dbReference type="Proteomes" id="UP001597526"/>
    </source>
</evidence>
<proteinExistence type="inferred from homology"/>
<evidence type="ECO:0000256" key="9">
    <source>
        <dbReference type="ARBA" id="ARBA00023136"/>
    </source>
</evidence>
<keyword evidence="2 11" id="KW-0813">Transport</keyword>
<sequence>MKHVFIIVVTFCYSYVLIAQNDSITNLDEVTLIEEFIAKKAIGITESSSIDADNLEQFSPIDFAGGINQISGVYLLSGALNTNRITIRGVGSRSRFETDEVRMYFNGIPVTDGTGISTIEAYDFENMGRIEVVKGPKATSLGTNLGGALLLNTIPPVVGETFLQNNFTIGSYNLIKNNLAFRHSEKNFNINVNYNHLETDGFRQNNHFERDGFLLTSSLRINTKNKIDFLINHIDYTAGIPSAIDEIDFREDPRRAASIWLAAKGFETNNYSLTGVSYQHQFNQHLKTTNSIFYSYLDRFEPSPFEVLDEFTHGYGFRSVTEGRLFKGDFTFGGELYRDNYYWKTFENLFRKNEGNGYLRGAQELDNKEIRSQLNIFATYGFSISKRLLAQIGINLNNTNYRFFDQFNTGNANTSAERNFNPIVLPNLNLQYTFNKGRFFANISRGFSNPGIRETLNPDRVLNSNINQEKGISYEVGSSFSLFKNAFNLNTSVYRMNINDLLVSERLDEVRFIGRNAGSTRHQGFEFDANYLWKISDKWSVSPRISYTFNDHIFVDFIDGDNNFSGNELTGVPKHLVYSGLTLKQSKGFTFNLTHQFVDEISLTDANTEFSEAFNVFNVQLRYRAMLFNKLRFELNVGSNNIFDTTYAQSVLINQRSFTSAPPRFFNPGNGRNYFAGLRLNYML</sequence>
<dbReference type="Pfam" id="PF07715">
    <property type="entry name" value="Plug"/>
    <property type="match status" value="1"/>
</dbReference>
<keyword evidence="3 11" id="KW-1134">Transmembrane beta strand</keyword>
<evidence type="ECO:0000256" key="7">
    <source>
        <dbReference type="ARBA" id="ARBA00023065"/>
    </source>
</evidence>
<comment type="subcellular location">
    <subcellularLocation>
        <location evidence="1 11">Cell outer membrane</location>
        <topology evidence="1 11">Multi-pass membrane protein</topology>
    </subcellularLocation>
</comment>
<dbReference type="InterPro" id="IPR036942">
    <property type="entry name" value="Beta-barrel_TonB_sf"/>
</dbReference>
<evidence type="ECO:0000256" key="4">
    <source>
        <dbReference type="ARBA" id="ARBA00022496"/>
    </source>
</evidence>
<gene>
    <name evidence="13" type="ORF">ACFSQJ_06500</name>
</gene>
<evidence type="ECO:0000256" key="8">
    <source>
        <dbReference type="ARBA" id="ARBA00023077"/>
    </source>
</evidence>
<reference evidence="14" key="1">
    <citation type="journal article" date="2019" name="Int. J. Syst. Evol. Microbiol.">
        <title>The Global Catalogue of Microorganisms (GCM) 10K type strain sequencing project: providing services to taxonomists for standard genome sequencing and annotation.</title>
        <authorList>
            <consortium name="The Broad Institute Genomics Platform"/>
            <consortium name="The Broad Institute Genome Sequencing Center for Infectious Disease"/>
            <person name="Wu L."/>
            <person name="Ma J."/>
        </authorList>
    </citation>
    <scope>NUCLEOTIDE SEQUENCE [LARGE SCALE GENOMIC DNA]</scope>
    <source>
        <strain evidence="14">KCTC 52368</strain>
    </source>
</reference>
<evidence type="ECO:0000256" key="6">
    <source>
        <dbReference type="ARBA" id="ARBA00023004"/>
    </source>
</evidence>
<keyword evidence="6" id="KW-0408">Iron</keyword>
<dbReference type="InterPro" id="IPR039426">
    <property type="entry name" value="TonB-dep_rcpt-like"/>
</dbReference>
<dbReference type="EMBL" id="JBHULB010000007">
    <property type="protein sequence ID" value="MFD2586572.1"/>
    <property type="molecule type" value="Genomic_DNA"/>
</dbReference>
<evidence type="ECO:0000256" key="1">
    <source>
        <dbReference type="ARBA" id="ARBA00004571"/>
    </source>
</evidence>
<dbReference type="PANTHER" id="PTHR32552">
    <property type="entry name" value="FERRICHROME IRON RECEPTOR-RELATED"/>
    <property type="match status" value="1"/>
</dbReference>
<evidence type="ECO:0000256" key="11">
    <source>
        <dbReference type="PROSITE-ProRule" id="PRU01360"/>
    </source>
</evidence>
<evidence type="ECO:0000256" key="2">
    <source>
        <dbReference type="ARBA" id="ARBA00022448"/>
    </source>
</evidence>
<keyword evidence="10 11" id="KW-0998">Cell outer membrane</keyword>
<evidence type="ECO:0000259" key="12">
    <source>
        <dbReference type="Pfam" id="PF07715"/>
    </source>
</evidence>
<keyword evidence="4" id="KW-0410">Iron transport</keyword>
<comment type="similarity">
    <text evidence="11">Belongs to the TonB-dependent receptor family.</text>
</comment>
<keyword evidence="9 11" id="KW-0472">Membrane</keyword>
<comment type="caution">
    <text evidence="13">The sequence shown here is derived from an EMBL/GenBank/DDBJ whole genome shotgun (WGS) entry which is preliminary data.</text>
</comment>
<evidence type="ECO:0000256" key="5">
    <source>
        <dbReference type="ARBA" id="ARBA00022692"/>
    </source>
</evidence>
<dbReference type="Gene3D" id="2.170.130.10">
    <property type="entry name" value="TonB-dependent receptor, plug domain"/>
    <property type="match status" value="1"/>
</dbReference>
<evidence type="ECO:0000256" key="10">
    <source>
        <dbReference type="ARBA" id="ARBA00023237"/>
    </source>
</evidence>
<organism evidence="13 14">
    <name type="scientific">Croceitalea marina</name>
    <dbReference type="NCBI Taxonomy" id="1775166"/>
    <lineage>
        <taxon>Bacteria</taxon>
        <taxon>Pseudomonadati</taxon>
        <taxon>Bacteroidota</taxon>
        <taxon>Flavobacteriia</taxon>
        <taxon>Flavobacteriales</taxon>
        <taxon>Flavobacteriaceae</taxon>
        <taxon>Croceitalea</taxon>
    </lineage>
</organism>
<keyword evidence="7" id="KW-0406">Ion transport</keyword>